<keyword evidence="1" id="KW-0175">Coiled coil</keyword>
<accession>A0A1U7HLQ9</accession>
<dbReference type="GO" id="GO:0006355">
    <property type="term" value="P:regulation of DNA-templated transcription"/>
    <property type="evidence" value="ECO:0007669"/>
    <property type="project" value="InterPro"/>
</dbReference>
<dbReference type="InterPro" id="IPR010985">
    <property type="entry name" value="Ribbon_hlx_hlx"/>
</dbReference>
<dbReference type="Proteomes" id="UP000186868">
    <property type="component" value="Unassembled WGS sequence"/>
</dbReference>
<sequence length="139" mass="15300">MNQNRDEATLEVNVPQAWIEQFETLANQSGRSASELVREALAHYLGISGQQPATSLDRLSSELKTFKAELAELTQKVNALSEKSYLITTMSARLTTLERAIALGNSTQTATAAPSQLMDTDDDDYDDEPDEILTDFLMG</sequence>
<dbReference type="Pfam" id="PF01402">
    <property type="entry name" value="RHH_1"/>
    <property type="match status" value="1"/>
</dbReference>
<dbReference type="RefSeq" id="WP_073598975.1">
    <property type="nucleotide sequence ID" value="NZ_MRCB01000006.1"/>
</dbReference>
<keyword evidence="4" id="KW-1185">Reference proteome</keyword>
<feature type="domain" description="Ribbon-helix-helix protein CopG" evidence="2">
    <location>
        <begin position="10"/>
        <end position="46"/>
    </location>
</feature>
<name>A0A1U7HLQ9_9CYAN</name>
<protein>
    <recommendedName>
        <fullName evidence="2">Ribbon-helix-helix protein CopG domain-containing protein</fullName>
    </recommendedName>
</protein>
<evidence type="ECO:0000259" key="2">
    <source>
        <dbReference type="Pfam" id="PF01402"/>
    </source>
</evidence>
<comment type="caution">
    <text evidence="3">The sequence shown here is derived from an EMBL/GenBank/DDBJ whole genome shotgun (WGS) entry which is preliminary data.</text>
</comment>
<evidence type="ECO:0000313" key="3">
    <source>
        <dbReference type="EMBL" id="OKH24494.1"/>
    </source>
</evidence>
<evidence type="ECO:0000256" key="1">
    <source>
        <dbReference type="SAM" id="Coils"/>
    </source>
</evidence>
<dbReference type="InterPro" id="IPR002145">
    <property type="entry name" value="CopG"/>
</dbReference>
<gene>
    <name evidence="3" type="ORF">NIES593_07410</name>
</gene>
<proteinExistence type="predicted"/>
<organism evidence="3 4">
    <name type="scientific">Hydrococcus rivularis NIES-593</name>
    <dbReference type="NCBI Taxonomy" id="1921803"/>
    <lineage>
        <taxon>Bacteria</taxon>
        <taxon>Bacillati</taxon>
        <taxon>Cyanobacteriota</taxon>
        <taxon>Cyanophyceae</taxon>
        <taxon>Pleurocapsales</taxon>
        <taxon>Hydrococcaceae</taxon>
        <taxon>Hydrococcus</taxon>
    </lineage>
</organism>
<dbReference type="CDD" id="cd21631">
    <property type="entry name" value="RHH_CopG_NikR-like"/>
    <property type="match status" value="1"/>
</dbReference>
<dbReference type="EMBL" id="MRCB01000006">
    <property type="protein sequence ID" value="OKH24494.1"/>
    <property type="molecule type" value="Genomic_DNA"/>
</dbReference>
<reference evidence="3 4" key="1">
    <citation type="submission" date="2016-11" db="EMBL/GenBank/DDBJ databases">
        <title>Draft Genome Sequences of Nine Cyanobacterial Strains from Diverse Habitats.</title>
        <authorList>
            <person name="Zhu T."/>
            <person name="Hou S."/>
            <person name="Lu X."/>
            <person name="Hess W.R."/>
        </authorList>
    </citation>
    <scope>NUCLEOTIDE SEQUENCE [LARGE SCALE GENOMIC DNA]</scope>
    <source>
        <strain evidence="3 4">NIES-593</strain>
    </source>
</reference>
<dbReference type="SUPFAM" id="SSF47598">
    <property type="entry name" value="Ribbon-helix-helix"/>
    <property type="match status" value="1"/>
</dbReference>
<evidence type="ECO:0000313" key="4">
    <source>
        <dbReference type="Proteomes" id="UP000186868"/>
    </source>
</evidence>
<dbReference type="AlphaFoldDB" id="A0A1U7HLQ9"/>
<feature type="coiled-coil region" evidence="1">
    <location>
        <begin position="56"/>
        <end position="83"/>
    </location>
</feature>